<protein>
    <submittedName>
        <fullName evidence="1">Uncharacterized protein</fullName>
    </submittedName>
</protein>
<sequence length="98" mass="10675">MRDIDQIERTLVELYPALKVSQLKVVHPGADDDGVWFFTHPASRSEVQLEATTGNCPFVLESDSDNQRLVLTTVEAVIEGVAAKLGLALARQASDPGR</sequence>
<evidence type="ECO:0000313" key="2">
    <source>
        <dbReference type="Proteomes" id="UP000256829"/>
    </source>
</evidence>
<accession>A0A3D8VBL2</accession>
<dbReference type="Proteomes" id="UP000256829">
    <property type="component" value="Unassembled WGS sequence"/>
</dbReference>
<evidence type="ECO:0000313" key="1">
    <source>
        <dbReference type="EMBL" id="RDY66703.1"/>
    </source>
</evidence>
<comment type="caution">
    <text evidence="1">The sequence shown here is derived from an EMBL/GenBank/DDBJ whole genome shotgun (WGS) entry which is preliminary data.</text>
</comment>
<proteinExistence type="predicted"/>
<gene>
    <name evidence="1" type="ORF">DX912_11285</name>
</gene>
<name>A0A3D8VBL2_9GAMM</name>
<reference evidence="1 2" key="1">
    <citation type="submission" date="2018-08" db="EMBL/GenBank/DDBJ databases">
        <title>Lysobacter soli KCTC 22011, whole genome shotgun sequence.</title>
        <authorList>
            <person name="Zhang X."/>
            <person name="Feng G."/>
            <person name="Zhu H."/>
        </authorList>
    </citation>
    <scope>NUCLEOTIDE SEQUENCE [LARGE SCALE GENOMIC DNA]</scope>
    <source>
        <strain evidence="1 2">KCTC 22011</strain>
    </source>
</reference>
<dbReference type="AlphaFoldDB" id="A0A3D8VBL2"/>
<organism evidence="1 2">
    <name type="scientific">Lysobacter soli</name>
    <dbReference type="NCBI Taxonomy" id="453783"/>
    <lineage>
        <taxon>Bacteria</taxon>
        <taxon>Pseudomonadati</taxon>
        <taxon>Pseudomonadota</taxon>
        <taxon>Gammaproteobacteria</taxon>
        <taxon>Lysobacterales</taxon>
        <taxon>Lysobacteraceae</taxon>
        <taxon>Lysobacter</taxon>
    </lineage>
</organism>
<dbReference type="RefSeq" id="WP_115842625.1">
    <property type="nucleotide sequence ID" value="NZ_QTJR01000007.1"/>
</dbReference>
<keyword evidence="2" id="KW-1185">Reference proteome</keyword>
<dbReference type="EMBL" id="QTJR01000007">
    <property type="protein sequence ID" value="RDY66703.1"/>
    <property type="molecule type" value="Genomic_DNA"/>
</dbReference>